<keyword evidence="2" id="KW-1185">Reference proteome</keyword>
<reference evidence="1" key="1">
    <citation type="submission" date="2022-12" db="EMBL/GenBank/DDBJ databases">
        <title>Bacterial isolates from different developmental stages of Nematostella vectensis.</title>
        <authorList>
            <person name="Fraune S."/>
        </authorList>
    </citation>
    <scope>NUCLEOTIDE SEQUENCE</scope>
    <source>
        <strain evidence="1">G21630-S1</strain>
    </source>
</reference>
<evidence type="ECO:0000313" key="2">
    <source>
        <dbReference type="Proteomes" id="UP001069802"/>
    </source>
</evidence>
<dbReference type="RefSeq" id="WP_269425265.1">
    <property type="nucleotide sequence ID" value="NZ_JAPWGY010000020.1"/>
</dbReference>
<organism evidence="1 2">
    <name type="scientific">Kiloniella laminariae</name>
    <dbReference type="NCBI Taxonomy" id="454162"/>
    <lineage>
        <taxon>Bacteria</taxon>
        <taxon>Pseudomonadati</taxon>
        <taxon>Pseudomonadota</taxon>
        <taxon>Alphaproteobacteria</taxon>
        <taxon>Rhodospirillales</taxon>
        <taxon>Kiloniellaceae</taxon>
        <taxon>Kiloniella</taxon>
    </lineage>
</organism>
<accession>A0ABT4LPS7</accession>
<name>A0ABT4LPS7_9PROT</name>
<comment type="caution">
    <text evidence="1">The sequence shown here is derived from an EMBL/GenBank/DDBJ whole genome shotgun (WGS) entry which is preliminary data.</text>
</comment>
<sequence>MSDQVRERLYILAEDIAPYITGAWIFNKIMTEKKPGYSHIVILSNKEDRNQNIELCSNVWGHKGRIVIKGILPNQYGSKARITVNPARSGKNIAGDINRRLLPDYKLEILDAHVIKEKKSREETEFNQKINLLKKVTSNLSQRNSREYSFNRGVLQMYPGSDTVYLNLNLSFDEAIKVLCLLNNK</sequence>
<gene>
    <name evidence="1" type="ORF">O4H49_20340</name>
</gene>
<evidence type="ECO:0000313" key="1">
    <source>
        <dbReference type="EMBL" id="MCZ4283145.1"/>
    </source>
</evidence>
<dbReference type="EMBL" id="JAPWGY010000020">
    <property type="protein sequence ID" value="MCZ4283145.1"/>
    <property type="molecule type" value="Genomic_DNA"/>
</dbReference>
<protein>
    <submittedName>
        <fullName evidence="1">Uncharacterized protein</fullName>
    </submittedName>
</protein>
<proteinExistence type="predicted"/>
<dbReference type="Proteomes" id="UP001069802">
    <property type="component" value="Unassembled WGS sequence"/>
</dbReference>